<gene>
    <name evidence="1" type="ORF">C4B59_12620</name>
</gene>
<keyword evidence="1" id="KW-0378">Hydrolase</keyword>
<dbReference type="EMBL" id="PQXF01000032">
    <property type="protein sequence ID" value="PXF58819.1"/>
    <property type="molecule type" value="Genomic_DNA"/>
</dbReference>
<sequence>MYSIVVSLFIGLFPTSRVQPDEATVSIQWLGHSAFKITTSDGKTVLIDPWITGNPKCPINLSDITETDIILVTHDHFDHVGDVVELANITGATVVCQPETAQRLISEKNLSKAQVIYETGMNTGGSVEIENVTITMTQAFHSSETGNPTGYIIRTKDGATIYHAGDTGIFQSMKLLGEIYDIDVALLPIGSVFTMDPIQAAHSLRLMKPKIAIPMHYGTFPVLVQTTDEFVTEAHRHAPDVKIVTLNTGETYEYKEIVTPTSKAP</sequence>
<evidence type="ECO:0000313" key="2">
    <source>
        <dbReference type="Proteomes" id="UP000248329"/>
    </source>
</evidence>
<reference evidence="1" key="1">
    <citation type="submission" date="2018-01" db="EMBL/GenBank/DDBJ databases">
        <authorList>
            <person name="Krukenberg V."/>
        </authorList>
    </citation>
    <scope>NUCLEOTIDE SEQUENCE</scope>
    <source>
        <strain evidence="1">E20ANME2</strain>
    </source>
</reference>
<protein>
    <submittedName>
        <fullName evidence="1">Metal-dependent hydrolase</fullName>
    </submittedName>
</protein>
<organism evidence="1 2">
    <name type="scientific">Candidatus Methanogaster sp</name>
    <dbReference type="NCBI Taxonomy" id="3386292"/>
    <lineage>
        <taxon>Archaea</taxon>
        <taxon>Methanobacteriati</taxon>
        <taxon>Methanobacteriota</taxon>
        <taxon>Stenosarchaea group</taxon>
        <taxon>Methanomicrobia</taxon>
        <taxon>Methanosarcinales</taxon>
        <taxon>ANME-2 cluster</taxon>
        <taxon>Candidatus Methanogasteraceae</taxon>
        <taxon>Candidatus Methanogaster</taxon>
    </lineage>
</organism>
<name>A0AC61L0C8_9EURY</name>
<accession>A0AC61L0C8</accession>
<proteinExistence type="predicted"/>
<dbReference type="Proteomes" id="UP000248329">
    <property type="component" value="Unassembled WGS sequence"/>
</dbReference>
<comment type="caution">
    <text evidence="1">The sequence shown here is derived from an EMBL/GenBank/DDBJ whole genome shotgun (WGS) entry which is preliminary data.</text>
</comment>
<evidence type="ECO:0000313" key="1">
    <source>
        <dbReference type="EMBL" id="PXF58819.1"/>
    </source>
</evidence>